<dbReference type="PROSITE" id="PS51257">
    <property type="entry name" value="PROKAR_LIPOPROTEIN"/>
    <property type="match status" value="1"/>
</dbReference>
<sequence>MSRKIIVVVGLLTLSSAAIILLLSCSQKIGVAVITDQYIGKLNIDDAVKELAARFPGHTQEQYKLTLIALRIYSDVRTSWLRDDEANTNFCMDKNVVDNFLSSLGKDIFLKENGIKECFSSSRDVRFECINRLFYLLFQNDDIHKLVGSMWKYHKEPFASLKRFVEKKWDEDFILRLHEYKIKHVCKGKERDVGVDDYVWGVLFAFLSLLNVKNTAKFFNFES</sequence>
<dbReference type="Proteomes" id="UP001334084">
    <property type="component" value="Chromosome 9"/>
</dbReference>
<dbReference type="RefSeq" id="XP_065330764.1">
    <property type="nucleotide sequence ID" value="XM_065474692.1"/>
</dbReference>
<keyword evidence="2" id="KW-1185">Reference proteome</keyword>
<dbReference type="KEGG" id="vnx:VNE69_09171"/>
<name>A0AAX4JF27_9MICR</name>
<reference evidence="1" key="1">
    <citation type="journal article" date="2024" name="BMC Genomics">
        <title>Functional annotation of a divergent genome using sequence and structure-based similarity.</title>
        <authorList>
            <person name="Svedberg D."/>
            <person name="Winiger R.R."/>
            <person name="Berg A."/>
            <person name="Sharma H."/>
            <person name="Tellgren-Roth C."/>
            <person name="Debrunner-Vossbrinck B.A."/>
            <person name="Vossbrinck C.R."/>
            <person name="Barandun J."/>
        </authorList>
    </citation>
    <scope>NUCLEOTIDE SEQUENCE</scope>
    <source>
        <strain evidence="1">Illinois isolate</strain>
    </source>
</reference>
<accession>A0AAX4JF27</accession>
<proteinExistence type="predicted"/>
<protein>
    <submittedName>
        <fullName evidence="1">SP-containing protein</fullName>
    </submittedName>
</protein>
<evidence type="ECO:0000313" key="2">
    <source>
        <dbReference type="Proteomes" id="UP001334084"/>
    </source>
</evidence>
<evidence type="ECO:0000313" key="1">
    <source>
        <dbReference type="EMBL" id="WUR04619.1"/>
    </source>
</evidence>
<organism evidence="1 2">
    <name type="scientific">Vairimorpha necatrix</name>
    <dbReference type="NCBI Taxonomy" id="6039"/>
    <lineage>
        <taxon>Eukaryota</taxon>
        <taxon>Fungi</taxon>
        <taxon>Fungi incertae sedis</taxon>
        <taxon>Microsporidia</taxon>
        <taxon>Nosematidae</taxon>
        <taxon>Vairimorpha</taxon>
    </lineage>
</organism>
<gene>
    <name evidence="1" type="ORF">VNE69_09171</name>
</gene>
<dbReference type="AlphaFoldDB" id="A0AAX4JF27"/>
<dbReference type="GeneID" id="90542450"/>
<dbReference type="EMBL" id="CP142734">
    <property type="protein sequence ID" value="WUR04619.1"/>
    <property type="molecule type" value="Genomic_DNA"/>
</dbReference>